<dbReference type="EMBL" id="VSRR010071205">
    <property type="protein sequence ID" value="MPC86355.1"/>
    <property type="molecule type" value="Genomic_DNA"/>
</dbReference>
<dbReference type="Proteomes" id="UP000324222">
    <property type="component" value="Unassembled WGS sequence"/>
</dbReference>
<feature type="compositionally biased region" description="Pro residues" evidence="1">
    <location>
        <begin position="16"/>
        <end position="29"/>
    </location>
</feature>
<sequence>MAMWEGTIMEAASQPPQLPPPPPPPPDNPQPSTRHAFPFTPAHHHFTAGCFSPSYLSGHRSPITLDSGN</sequence>
<protein>
    <submittedName>
        <fullName evidence="2">Uncharacterized protein</fullName>
    </submittedName>
</protein>
<evidence type="ECO:0000256" key="1">
    <source>
        <dbReference type="SAM" id="MobiDB-lite"/>
    </source>
</evidence>
<evidence type="ECO:0000313" key="2">
    <source>
        <dbReference type="EMBL" id="MPC86355.1"/>
    </source>
</evidence>
<proteinExistence type="predicted"/>
<name>A0A5B7IV45_PORTR</name>
<keyword evidence="3" id="KW-1185">Reference proteome</keyword>
<evidence type="ECO:0000313" key="3">
    <source>
        <dbReference type="Proteomes" id="UP000324222"/>
    </source>
</evidence>
<feature type="region of interest" description="Disordered" evidence="1">
    <location>
        <begin position="1"/>
        <end position="40"/>
    </location>
</feature>
<dbReference type="AlphaFoldDB" id="A0A5B7IV45"/>
<accession>A0A5B7IV45</accession>
<gene>
    <name evidence="2" type="ORF">E2C01_081180</name>
</gene>
<reference evidence="2 3" key="1">
    <citation type="submission" date="2019-05" db="EMBL/GenBank/DDBJ databases">
        <title>Another draft genome of Portunus trituberculatus and its Hox gene families provides insights of decapod evolution.</title>
        <authorList>
            <person name="Jeong J.-H."/>
            <person name="Song I."/>
            <person name="Kim S."/>
            <person name="Choi T."/>
            <person name="Kim D."/>
            <person name="Ryu S."/>
            <person name="Kim W."/>
        </authorList>
    </citation>
    <scope>NUCLEOTIDE SEQUENCE [LARGE SCALE GENOMIC DNA]</scope>
    <source>
        <tissue evidence="2">Muscle</tissue>
    </source>
</reference>
<organism evidence="2 3">
    <name type="scientific">Portunus trituberculatus</name>
    <name type="common">Swimming crab</name>
    <name type="synonym">Neptunus trituberculatus</name>
    <dbReference type="NCBI Taxonomy" id="210409"/>
    <lineage>
        <taxon>Eukaryota</taxon>
        <taxon>Metazoa</taxon>
        <taxon>Ecdysozoa</taxon>
        <taxon>Arthropoda</taxon>
        <taxon>Crustacea</taxon>
        <taxon>Multicrustacea</taxon>
        <taxon>Malacostraca</taxon>
        <taxon>Eumalacostraca</taxon>
        <taxon>Eucarida</taxon>
        <taxon>Decapoda</taxon>
        <taxon>Pleocyemata</taxon>
        <taxon>Brachyura</taxon>
        <taxon>Eubrachyura</taxon>
        <taxon>Portunoidea</taxon>
        <taxon>Portunidae</taxon>
        <taxon>Portuninae</taxon>
        <taxon>Portunus</taxon>
    </lineage>
</organism>
<comment type="caution">
    <text evidence="2">The sequence shown here is derived from an EMBL/GenBank/DDBJ whole genome shotgun (WGS) entry which is preliminary data.</text>
</comment>